<reference evidence="3 4" key="1">
    <citation type="submission" date="2020-11" db="EMBL/GenBank/DDBJ databases">
        <title>A novel isolate from a Black sea contaminated sediment with potential to produce alkanes: Plantactinospora alkalitolerans sp. nov.</title>
        <authorList>
            <person name="Carro L."/>
            <person name="Veyisoglu A."/>
            <person name="Guven K."/>
            <person name="Schumann P."/>
            <person name="Klenk H.-P."/>
            <person name="Sahin N."/>
        </authorList>
    </citation>
    <scope>NUCLEOTIDE SEQUENCE [LARGE SCALE GENOMIC DNA]</scope>
    <source>
        <strain evidence="3 4">S1510</strain>
    </source>
</reference>
<comment type="caution">
    <text evidence="3">The sequence shown here is derived from an EMBL/GenBank/DDBJ whole genome shotgun (WGS) entry which is preliminary data.</text>
</comment>
<feature type="chain" id="PRO_5045793981" evidence="1">
    <location>
        <begin position="26"/>
        <end position="252"/>
    </location>
</feature>
<evidence type="ECO:0000256" key="1">
    <source>
        <dbReference type="SAM" id="SignalP"/>
    </source>
</evidence>
<keyword evidence="4" id="KW-1185">Reference proteome</keyword>
<dbReference type="InterPro" id="IPR005184">
    <property type="entry name" value="DUF306_Meta_HslJ"/>
</dbReference>
<dbReference type="PANTHER" id="PTHR35535">
    <property type="entry name" value="HEAT SHOCK PROTEIN HSLJ"/>
    <property type="match status" value="1"/>
</dbReference>
<keyword evidence="1" id="KW-0732">Signal</keyword>
<dbReference type="InterPro" id="IPR038670">
    <property type="entry name" value="HslJ-like_sf"/>
</dbReference>
<organism evidence="3 4">
    <name type="scientific">Plantactinospora alkalitolerans</name>
    <dbReference type="NCBI Taxonomy" id="2789879"/>
    <lineage>
        <taxon>Bacteria</taxon>
        <taxon>Bacillati</taxon>
        <taxon>Actinomycetota</taxon>
        <taxon>Actinomycetes</taxon>
        <taxon>Micromonosporales</taxon>
        <taxon>Micromonosporaceae</taxon>
        <taxon>Plantactinospora</taxon>
    </lineage>
</organism>
<proteinExistence type="predicted"/>
<gene>
    <name evidence="3" type="ORF">I0C86_30365</name>
</gene>
<sequence>MNTLTGIVVMGAMAASTVAALPATAAGVEDQTFQSVAVTQDGQPRPLLPDTVVQLRITDGGLHARAGGNLITARVGVESTHLVVTDLHTADAPYGTGQHAQDTWLAGFLGAGPAWTQHDDELLLRVDGTEIRLAGLPESDRPLLGTYWILESYSRPDSPPTPGRVPAHLVFQDDEVQGALSCNWLSGQAVVVDGAIAFAGLGTTKRMCQQADIMLEIAIFDVLEGEATFDLDTDRLDLTAPDGRSLHLRAPF</sequence>
<dbReference type="RefSeq" id="WP_196204735.1">
    <property type="nucleotide sequence ID" value="NZ_JADPUN010000260.1"/>
</dbReference>
<dbReference type="PANTHER" id="PTHR35535:SF2">
    <property type="entry name" value="DUF306 DOMAIN-CONTAINING PROTEIN"/>
    <property type="match status" value="1"/>
</dbReference>
<evidence type="ECO:0000313" key="3">
    <source>
        <dbReference type="EMBL" id="MBF9133235.1"/>
    </source>
</evidence>
<evidence type="ECO:0000259" key="2">
    <source>
        <dbReference type="Pfam" id="PF03724"/>
    </source>
</evidence>
<feature type="signal peptide" evidence="1">
    <location>
        <begin position="1"/>
        <end position="25"/>
    </location>
</feature>
<dbReference type="InterPro" id="IPR053147">
    <property type="entry name" value="Hsp_HslJ-like"/>
</dbReference>
<dbReference type="Pfam" id="PF03724">
    <property type="entry name" value="META"/>
    <property type="match status" value="1"/>
</dbReference>
<dbReference type="Gene3D" id="2.40.128.270">
    <property type="match status" value="1"/>
</dbReference>
<accession>A0ABS0H450</accession>
<name>A0ABS0H450_9ACTN</name>
<protein>
    <submittedName>
        <fullName evidence="3">META domain-containing protein</fullName>
    </submittedName>
</protein>
<dbReference type="EMBL" id="JADPUN010000260">
    <property type="protein sequence ID" value="MBF9133235.1"/>
    <property type="molecule type" value="Genomic_DNA"/>
</dbReference>
<evidence type="ECO:0000313" key="4">
    <source>
        <dbReference type="Proteomes" id="UP000638560"/>
    </source>
</evidence>
<feature type="domain" description="DUF306" evidence="2">
    <location>
        <begin position="142"/>
        <end position="246"/>
    </location>
</feature>
<dbReference type="Proteomes" id="UP000638560">
    <property type="component" value="Unassembled WGS sequence"/>
</dbReference>